<evidence type="ECO:0000256" key="11">
    <source>
        <dbReference type="RuleBase" id="RU079119"/>
    </source>
</evidence>
<evidence type="ECO:0000256" key="7">
    <source>
        <dbReference type="ARBA" id="ARBA00023139"/>
    </source>
</evidence>
<dbReference type="OrthoDB" id="302728at2759"/>
<comment type="similarity">
    <text evidence="2 11">Belongs to the DHHC palmitoyltransferase family.</text>
</comment>
<feature type="transmembrane region" description="Helical" evidence="11">
    <location>
        <begin position="20"/>
        <end position="42"/>
    </location>
</feature>
<keyword evidence="9 11" id="KW-0012">Acyltransferase</keyword>
<dbReference type="Pfam" id="PF01529">
    <property type="entry name" value="DHHC"/>
    <property type="match status" value="1"/>
</dbReference>
<evidence type="ECO:0000256" key="10">
    <source>
        <dbReference type="ARBA" id="ARBA00048048"/>
    </source>
</evidence>
<dbReference type="PROSITE" id="PS50216">
    <property type="entry name" value="DHHC"/>
    <property type="match status" value="1"/>
</dbReference>
<evidence type="ECO:0000313" key="13">
    <source>
        <dbReference type="EMBL" id="KDQ61343.1"/>
    </source>
</evidence>
<sequence>MNEIGVNWLLRYCRSWLLGAIYLIIINASFPAVLILYTFLCLNRSTHSVPVFSTRCLELVTKPYECVNAEGELARCYKGHCNGRWKPPRTHHCSTCGVCRLGFDHHCPWLGNCVTIPRTKAFLALLYLTPITFLASTSPIRSILRGHVSLALSVSRSDDWVERVWWDWPGSWLLVCGPLGRWPVGALLGFRVLSKRREPEMTGFPGDMVVNPHLATVLLVGIGLFLSVFTFGLAITTTRNILRGQTTLDTFRPRINPEKVVGAQSSFICIPTCTCEDTIDRHTIDNCAAISTCRRVIPILPSDRPYDLGYWENWKRFSALPLFPRLLRAGDPDNFVWPDLNPKMMMRLIPREDCKTR</sequence>
<evidence type="ECO:0000256" key="2">
    <source>
        <dbReference type="ARBA" id="ARBA00008574"/>
    </source>
</evidence>
<keyword evidence="7" id="KW-0564">Palmitate</keyword>
<evidence type="ECO:0000256" key="9">
    <source>
        <dbReference type="ARBA" id="ARBA00023315"/>
    </source>
</evidence>
<feature type="transmembrane region" description="Helical" evidence="11">
    <location>
        <begin position="121"/>
        <end position="140"/>
    </location>
</feature>
<keyword evidence="6 11" id="KW-0472">Membrane</keyword>
<name>A0A067Q2Q1_9AGAM</name>
<dbReference type="PANTHER" id="PTHR22883:SF301">
    <property type="entry name" value="PALMITOYLTRANSFERASE ZDHHC12"/>
    <property type="match status" value="1"/>
</dbReference>
<keyword evidence="4 11" id="KW-0812">Transmembrane</keyword>
<evidence type="ECO:0000256" key="5">
    <source>
        <dbReference type="ARBA" id="ARBA00022989"/>
    </source>
</evidence>
<dbReference type="EC" id="2.3.1.225" evidence="11"/>
<comment type="subcellular location">
    <subcellularLocation>
        <location evidence="1">Endomembrane system</location>
        <topology evidence="1">Multi-pass membrane protein</topology>
    </subcellularLocation>
</comment>
<dbReference type="STRING" id="933084.A0A067Q2Q1"/>
<evidence type="ECO:0000256" key="3">
    <source>
        <dbReference type="ARBA" id="ARBA00022679"/>
    </source>
</evidence>
<keyword evidence="3 11" id="KW-0808">Transferase</keyword>
<evidence type="ECO:0000256" key="8">
    <source>
        <dbReference type="ARBA" id="ARBA00023288"/>
    </source>
</evidence>
<comment type="catalytic activity">
    <reaction evidence="10 11">
        <text>L-cysteinyl-[protein] + hexadecanoyl-CoA = S-hexadecanoyl-L-cysteinyl-[protein] + CoA</text>
        <dbReference type="Rhea" id="RHEA:36683"/>
        <dbReference type="Rhea" id="RHEA-COMP:10131"/>
        <dbReference type="Rhea" id="RHEA-COMP:11032"/>
        <dbReference type="ChEBI" id="CHEBI:29950"/>
        <dbReference type="ChEBI" id="CHEBI:57287"/>
        <dbReference type="ChEBI" id="CHEBI:57379"/>
        <dbReference type="ChEBI" id="CHEBI:74151"/>
        <dbReference type="EC" id="2.3.1.225"/>
    </reaction>
</comment>
<evidence type="ECO:0000256" key="6">
    <source>
        <dbReference type="ARBA" id="ARBA00023136"/>
    </source>
</evidence>
<evidence type="ECO:0000313" key="14">
    <source>
        <dbReference type="Proteomes" id="UP000027265"/>
    </source>
</evidence>
<organism evidence="13 14">
    <name type="scientific">Jaapia argillacea MUCL 33604</name>
    <dbReference type="NCBI Taxonomy" id="933084"/>
    <lineage>
        <taxon>Eukaryota</taxon>
        <taxon>Fungi</taxon>
        <taxon>Dikarya</taxon>
        <taxon>Basidiomycota</taxon>
        <taxon>Agaricomycotina</taxon>
        <taxon>Agaricomycetes</taxon>
        <taxon>Agaricomycetidae</taxon>
        <taxon>Jaapiales</taxon>
        <taxon>Jaapiaceae</taxon>
        <taxon>Jaapia</taxon>
    </lineage>
</organism>
<evidence type="ECO:0000256" key="1">
    <source>
        <dbReference type="ARBA" id="ARBA00004127"/>
    </source>
</evidence>
<dbReference type="InterPro" id="IPR001594">
    <property type="entry name" value="Palmitoyltrfase_DHHC"/>
</dbReference>
<dbReference type="GO" id="GO:0006612">
    <property type="term" value="P:protein targeting to membrane"/>
    <property type="evidence" value="ECO:0007669"/>
    <property type="project" value="TreeGrafter"/>
</dbReference>
<keyword evidence="8" id="KW-0449">Lipoprotein</keyword>
<dbReference type="InParanoid" id="A0A067Q2Q1"/>
<dbReference type="Proteomes" id="UP000027265">
    <property type="component" value="Unassembled WGS sequence"/>
</dbReference>
<dbReference type="InterPro" id="IPR039859">
    <property type="entry name" value="PFA4/ZDH16/20/ERF2-like"/>
</dbReference>
<dbReference type="GO" id="GO:0005794">
    <property type="term" value="C:Golgi apparatus"/>
    <property type="evidence" value="ECO:0007669"/>
    <property type="project" value="TreeGrafter"/>
</dbReference>
<feature type="domain" description="Palmitoyltransferase DHHC" evidence="12">
    <location>
        <begin position="79"/>
        <end position="137"/>
    </location>
</feature>
<keyword evidence="5 11" id="KW-1133">Transmembrane helix</keyword>
<dbReference type="PANTHER" id="PTHR22883">
    <property type="entry name" value="ZINC FINGER DHHC DOMAIN CONTAINING PROTEIN"/>
    <property type="match status" value="1"/>
</dbReference>
<evidence type="ECO:0000256" key="4">
    <source>
        <dbReference type="ARBA" id="ARBA00022692"/>
    </source>
</evidence>
<proteinExistence type="inferred from homology"/>
<protein>
    <recommendedName>
        <fullName evidence="11">Palmitoyltransferase</fullName>
        <ecNumber evidence="11">2.3.1.225</ecNumber>
    </recommendedName>
</protein>
<dbReference type="AlphaFoldDB" id="A0A067Q2Q1"/>
<dbReference type="HOGENOM" id="CLU_051554_0_0_1"/>
<dbReference type="GO" id="GO:0019706">
    <property type="term" value="F:protein-cysteine S-palmitoyltransferase activity"/>
    <property type="evidence" value="ECO:0007669"/>
    <property type="project" value="UniProtKB-EC"/>
</dbReference>
<feature type="transmembrane region" description="Helical" evidence="11">
    <location>
        <begin position="214"/>
        <end position="235"/>
    </location>
</feature>
<gene>
    <name evidence="13" type="ORF">JAAARDRAFT_54720</name>
</gene>
<dbReference type="GO" id="GO:0005783">
    <property type="term" value="C:endoplasmic reticulum"/>
    <property type="evidence" value="ECO:0007669"/>
    <property type="project" value="TreeGrafter"/>
</dbReference>
<dbReference type="EMBL" id="KL197712">
    <property type="protein sequence ID" value="KDQ61343.1"/>
    <property type="molecule type" value="Genomic_DNA"/>
</dbReference>
<accession>A0A067Q2Q1</accession>
<keyword evidence="14" id="KW-1185">Reference proteome</keyword>
<comment type="domain">
    <text evidence="11">The DHHC domain is required for palmitoyltransferase activity.</text>
</comment>
<reference evidence="14" key="1">
    <citation type="journal article" date="2014" name="Proc. Natl. Acad. Sci. U.S.A.">
        <title>Extensive sampling of basidiomycete genomes demonstrates inadequacy of the white-rot/brown-rot paradigm for wood decay fungi.</title>
        <authorList>
            <person name="Riley R."/>
            <person name="Salamov A.A."/>
            <person name="Brown D.W."/>
            <person name="Nagy L.G."/>
            <person name="Floudas D."/>
            <person name="Held B.W."/>
            <person name="Levasseur A."/>
            <person name="Lombard V."/>
            <person name="Morin E."/>
            <person name="Otillar R."/>
            <person name="Lindquist E.A."/>
            <person name="Sun H."/>
            <person name="LaButti K.M."/>
            <person name="Schmutz J."/>
            <person name="Jabbour D."/>
            <person name="Luo H."/>
            <person name="Baker S.E."/>
            <person name="Pisabarro A.G."/>
            <person name="Walton J.D."/>
            <person name="Blanchette R.A."/>
            <person name="Henrissat B."/>
            <person name="Martin F."/>
            <person name="Cullen D."/>
            <person name="Hibbett D.S."/>
            <person name="Grigoriev I.V."/>
        </authorList>
    </citation>
    <scope>NUCLEOTIDE SEQUENCE [LARGE SCALE GENOMIC DNA]</scope>
    <source>
        <strain evidence="14">MUCL 33604</strain>
    </source>
</reference>
<evidence type="ECO:0000259" key="12">
    <source>
        <dbReference type="Pfam" id="PF01529"/>
    </source>
</evidence>